<evidence type="ECO:0000256" key="1">
    <source>
        <dbReference type="SAM" id="MobiDB-lite"/>
    </source>
</evidence>
<feature type="compositionally biased region" description="Acidic residues" evidence="1">
    <location>
        <begin position="374"/>
        <end position="383"/>
    </location>
</feature>
<feature type="region of interest" description="Disordered" evidence="1">
    <location>
        <begin position="342"/>
        <end position="422"/>
    </location>
</feature>
<feature type="compositionally biased region" description="Basic residues" evidence="1">
    <location>
        <begin position="398"/>
        <end position="410"/>
    </location>
</feature>
<evidence type="ECO:0000313" key="3">
    <source>
        <dbReference type="Proteomes" id="UP001221757"/>
    </source>
</evidence>
<dbReference type="Proteomes" id="UP001221757">
    <property type="component" value="Unassembled WGS sequence"/>
</dbReference>
<name>A0AAD7GZX6_MYCRO</name>
<proteinExistence type="predicted"/>
<reference evidence="2" key="1">
    <citation type="submission" date="2023-03" db="EMBL/GenBank/DDBJ databases">
        <title>Massive genome expansion in bonnet fungi (Mycena s.s.) driven by repeated elements and novel gene families across ecological guilds.</title>
        <authorList>
            <consortium name="Lawrence Berkeley National Laboratory"/>
            <person name="Harder C.B."/>
            <person name="Miyauchi S."/>
            <person name="Viragh M."/>
            <person name="Kuo A."/>
            <person name="Thoen E."/>
            <person name="Andreopoulos B."/>
            <person name="Lu D."/>
            <person name="Skrede I."/>
            <person name="Drula E."/>
            <person name="Henrissat B."/>
            <person name="Morin E."/>
            <person name="Kohler A."/>
            <person name="Barry K."/>
            <person name="LaButti K."/>
            <person name="Morin E."/>
            <person name="Salamov A."/>
            <person name="Lipzen A."/>
            <person name="Mereny Z."/>
            <person name="Hegedus B."/>
            <person name="Baldrian P."/>
            <person name="Stursova M."/>
            <person name="Weitz H."/>
            <person name="Taylor A."/>
            <person name="Grigoriev I.V."/>
            <person name="Nagy L.G."/>
            <person name="Martin F."/>
            <person name="Kauserud H."/>
        </authorList>
    </citation>
    <scope>NUCLEOTIDE SEQUENCE</scope>
    <source>
        <strain evidence="2">CBHHK067</strain>
    </source>
</reference>
<evidence type="ECO:0000313" key="2">
    <source>
        <dbReference type="EMBL" id="KAJ7708802.1"/>
    </source>
</evidence>
<protein>
    <submittedName>
        <fullName evidence="2">Uncharacterized protein</fullName>
    </submittedName>
</protein>
<keyword evidence="3" id="KW-1185">Reference proteome</keyword>
<feature type="compositionally biased region" description="Basic and acidic residues" evidence="1">
    <location>
        <begin position="127"/>
        <end position="136"/>
    </location>
</feature>
<gene>
    <name evidence="2" type="ORF">B0H17DRAFT_1124603</name>
</gene>
<comment type="caution">
    <text evidence="2">The sequence shown here is derived from an EMBL/GenBank/DDBJ whole genome shotgun (WGS) entry which is preliminary data.</text>
</comment>
<feature type="region of interest" description="Disordered" evidence="1">
    <location>
        <begin position="127"/>
        <end position="154"/>
    </location>
</feature>
<dbReference type="AlphaFoldDB" id="A0AAD7GZX6"/>
<feature type="compositionally biased region" description="Basic and acidic residues" evidence="1">
    <location>
        <begin position="411"/>
        <end position="422"/>
    </location>
</feature>
<sequence length="752" mass="85568">MWDVRLRPYRDDADVFENNEFAAVFTECCNTTLWTRAGVQDLWQRLHAVLAQGLWPGRCGPTWKKLVLDVVWLRGSHKGSKEGEELALKLLHEVQRGQGFHPYGEIPADFCWFNEIGLRETFHNDPDAGERLSDWETDKEDDDVSALPTKPLPTDDISPLPEQLPYRGPRICKISFLPTPPAVGLYGSHLGLSRHAAMLKWASRVRHFKWRLRIGLGLLSLLHDVCERGNLLETSHQDVETSFRWHDWKTSYAEMISRWVSPTLSEEEYESCFEVNCESWLVPCLRTLNYSRINGWNPTIIYRHLMSLGIFNIRSGTPSSLMASTPRLANVVRETHQHRHVLKHVKREVCRPPYPDPNYSSDSESALDTKSEPESETESEPESDVPPPPSTLSANQKRSSKRTQNKKIKAAKQERTQHTGARVKSDLLGKQPILRLTSSSSKPTTNALTAVIYGWRSNDLVGGALTCAPEDDRLRPKRPLIRKKGSKRKPLRLLRYYHPFKDLGMISVRPRPKTQKRCGKDIVKFMWKRDGDKHDPIFVGGVQYSALTKRTWRRLVHNHWRVKVRAIRRRETMEAWAYGSMTASGNRQASGGKLGDIYGPYARHQGHTPDDIKALFRHAVDADVVAEVGGSIHPGLKAQLKAVAESGIKRFGRFGMSTFYCNNYISLIHGDLDIGDEDLKMGRGINDSLGGYYPCIQLEKKNCGPDDYSFAYVRWGVVIETRPNTMWVFNGRHEHGTVMPSQSAMNSCSKPE</sequence>
<organism evidence="2 3">
    <name type="scientific">Mycena rosella</name>
    <name type="common">Pink bonnet</name>
    <name type="synonym">Agaricus rosellus</name>
    <dbReference type="NCBI Taxonomy" id="1033263"/>
    <lineage>
        <taxon>Eukaryota</taxon>
        <taxon>Fungi</taxon>
        <taxon>Dikarya</taxon>
        <taxon>Basidiomycota</taxon>
        <taxon>Agaricomycotina</taxon>
        <taxon>Agaricomycetes</taxon>
        <taxon>Agaricomycetidae</taxon>
        <taxon>Agaricales</taxon>
        <taxon>Marasmiineae</taxon>
        <taxon>Mycenaceae</taxon>
        <taxon>Mycena</taxon>
    </lineage>
</organism>
<dbReference type="EMBL" id="JARKIE010000003">
    <property type="protein sequence ID" value="KAJ7708802.1"/>
    <property type="molecule type" value="Genomic_DNA"/>
</dbReference>
<accession>A0AAD7GZX6</accession>